<dbReference type="Proteomes" id="UP000028488">
    <property type="component" value="Chromosome"/>
</dbReference>
<dbReference type="eggNOG" id="COG1674">
    <property type="taxonomic scope" value="Bacteria"/>
</dbReference>
<keyword evidence="10" id="KW-0175">Coiled coil</keyword>
<dbReference type="Pfam" id="PF01580">
    <property type="entry name" value="FtsK_SpoIIIE"/>
    <property type="match status" value="2"/>
</dbReference>
<evidence type="ECO:0000256" key="4">
    <source>
        <dbReference type="ARBA" id="ARBA00022737"/>
    </source>
</evidence>
<dbReference type="Gene3D" id="3.40.50.300">
    <property type="entry name" value="P-loop containing nucleotide triphosphate hydrolases"/>
    <property type="match status" value="3"/>
</dbReference>
<feature type="domain" description="FtsK" evidence="12">
    <location>
        <begin position="812"/>
        <end position="1011"/>
    </location>
</feature>
<evidence type="ECO:0000256" key="9">
    <source>
        <dbReference type="PROSITE-ProRule" id="PRU00289"/>
    </source>
</evidence>
<feature type="binding site" evidence="9">
    <location>
        <begin position="479"/>
        <end position="486"/>
    </location>
    <ligand>
        <name>ATP</name>
        <dbReference type="ChEBI" id="CHEBI:30616"/>
    </ligand>
</feature>
<sequence length="1333" mass="143866">MSTIRFVRKARREVPRIPGGEVSLQAPPEIPRLVPGNLLTKLLPVVMVVAMVGMMALMFSSGMARNPMSMLFPVMMMVSMLGMLAGGGRGGPKAAEANEDRKDYLRYLDQLRRDVDETAEQQRKALDWSHPEPGLLWTIAGTARMWERRITDPDYCHVRVGRGSQRLATRLIAPETGPVEDLEPVAAVSLRRFVRAHSVVQDLPTAVSLRGFAAISVEGERGTARSLVRSMLMQLCAFHGPDNLLVAVVCGPDTEHEWDWAKWLPHAQHPDSSDGVGSSRMIYGSILELESSLGPQLSMRNRFSRNAPAAPGVPQFVIVVDGGILEGESGMITDGGVDSVSVLDISGFCPRLTATRGLQLVAQDGSLGARSGAGVEMFATADLVSAHQAETLARRLAPYRTASQTAVDAGDDDQPVQTWSQMLGIGDVGRLNPDHAWLPRQGRDRLRVPIGVGVDGHPVEIDLKESAENGMGPHGLCIGATGSGKSEFLRTLVLGLIATHSPDALNLVLVDFKGGATFLGLEEAPHVAAVITNLAEELAMVDRMRDALAGEMNRRQELLRSSGNFANVTEYEKARQAGADLDPLPALFIVVDEFSELLSQQPEFADLFVAIGRLGRSLHIHLLLASQRLEEGKLRGLDSHLSYRIGLKTFSANESRTVLGVPDAYHLPATPGAGYLKCDSAEIVRFQASYVSGTYEGGRDDSVRRPGEAAVELRPKIFTAAPVPVDIVEILDEPESLHLAEEPTEIRATIDVVVARIRGRGPRAHEVWLRPLDAAPSLDQMLPRSVLTEPVPALSSLRTPIGIIDRPYDQRRDPLVVDLSGSTGNMAVVGGPQSGKSTAIRTLVTSLAATHSAEQVQFYCLDFGGGTLAGLSGLPHVGSVANRLDVDRVRRTIAEMNTIVRQREERFRELGVESMAEFRRLRATDPGSGGAAAGVAQDPFGDVFLVIDGFGSIRQDFEALEQQITNLASQGLSYGVHVVLTASRWGEVRPALKDQLGTRIELRLGDPSDSDLGRKTAALVPEGRPGRGMTRESLHLLVGLPRIDGSSDPTDLASGVAHAVSSIAAATHGRPAPAVRMLPAQIARDDVLRAAGGWPSYLDPAQACLQIPIGLDEAELAPTFLNFAEQPHFLVFGDSECGKTTLLRNICEGIMASNTSKQAKIILADYRRTMLGVVETEHLASYAPSEDVLTTNMRDLAILLKGRMPGPGFNRQQQRDRSWWTGPEVFVVIDDYDLVVTASGNPVAAIVEFLPHARDIGFHLIIARRSGGAARAMYEPVIARLRDLQSTGLVMSGNREEGNLIGTVRPSAMPPGRGTLVNRAGTGLIQLAWMPPL</sequence>
<keyword evidence="3 11" id="KW-0812">Transmembrane</keyword>
<keyword evidence="6 9" id="KW-0067">ATP-binding</keyword>
<dbReference type="InterPro" id="IPR003593">
    <property type="entry name" value="AAA+_ATPase"/>
</dbReference>
<dbReference type="InterPro" id="IPR050206">
    <property type="entry name" value="FtsK/SpoIIIE/SftA"/>
</dbReference>
<reference evidence="13 14" key="1">
    <citation type="submission" date="2014-07" db="EMBL/GenBank/DDBJ databases">
        <title>Genome Sequence of Rhodococcus opacus Strain R7, a Biodegrader of Mono- and Polycyclic Aromatic Hydrocarbons.</title>
        <authorList>
            <person name="Di Gennaro P."/>
            <person name="Zampolli J."/>
            <person name="Presti I."/>
            <person name="Cappelletti M."/>
            <person name="D'Ursi P."/>
            <person name="Orro A."/>
            <person name="Mezzelani A."/>
            <person name="Milanesi L."/>
        </authorList>
    </citation>
    <scope>NUCLEOTIDE SEQUENCE [LARGE SCALE GENOMIC DNA]</scope>
    <source>
        <strain evidence="13 14">R7</strain>
    </source>
</reference>
<evidence type="ECO:0000259" key="12">
    <source>
        <dbReference type="PROSITE" id="PS50901"/>
    </source>
</evidence>
<dbReference type="PANTHER" id="PTHR22683">
    <property type="entry name" value="SPORULATION PROTEIN RELATED"/>
    <property type="match status" value="1"/>
</dbReference>
<dbReference type="NCBIfam" id="TIGR03924">
    <property type="entry name" value="T7SS_EccC_a"/>
    <property type="match status" value="1"/>
</dbReference>
<dbReference type="InterPro" id="IPR023836">
    <property type="entry name" value="EccCa-like_Actinobacteria"/>
</dbReference>
<feature type="transmembrane region" description="Helical" evidence="11">
    <location>
        <begin position="42"/>
        <end position="59"/>
    </location>
</feature>
<feature type="domain" description="FtsK" evidence="12">
    <location>
        <begin position="456"/>
        <end position="656"/>
    </location>
</feature>
<dbReference type="RefSeq" id="WP_128639102.1">
    <property type="nucleotide sequence ID" value="NZ_CP008947.1"/>
</dbReference>
<dbReference type="NCBIfam" id="TIGR03925">
    <property type="entry name" value="T7SS_EccC_b"/>
    <property type="match status" value="1"/>
</dbReference>
<accession>A0A076EF26</accession>
<keyword evidence="5 9" id="KW-0547">Nucleotide-binding</keyword>
<evidence type="ECO:0000256" key="8">
    <source>
        <dbReference type="ARBA" id="ARBA00023136"/>
    </source>
</evidence>
<keyword evidence="7 11" id="KW-1133">Transmembrane helix</keyword>
<dbReference type="PANTHER" id="PTHR22683:SF1">
    <property type="entry name" value="TYPE VII SECRETION SYSTEM PROTEIN ESSC"/>
    <property type="match status" value="1"/>
</dbReference>
<evidence type="ECO:0000256" key="5">
    <source>
        <dbReference type="ARBA" id="ARBA00022741"/>
    </source>
</evidence>
<feature type="binding site" evidence="9">
    <location>
        <begin position="1133"/>
        <end position="1140"/>
    </location>
    <ligand>
        <name>ATP</name>
        <dbReference type="ChEBI" id="CHEBI:30616"/>
    </ligand>
</feature>
<evidence type="ECO:0000313" key="13">
    <source>
        <dbReference type="EMBL" id="AII04875.1"/>
    </source>
</evidence>
<dbReference type="InterPro" id="IPR027417">
    <property type="entry name" value="P-loop_NTPase"/>
</dbReference>
<comment type="subcellular location">
    <subcellularLocation>
        <location evidence="1">Cell membrane</location>
        <topology evidence="1">Multi-pass membrane protein</topology>
    </subcellularLocation>
</comment>
<protein>
    <submittedName>
        <fullName evidence="13">Secretion protein EccC</fullName>
    </submittedName>
</protein>
<evidence type="ECO:0000256" key="7">
    <source>
        <dbReference type="ARBA" id="ARBA00022989"/>
    </source>
</evidence>
<proteinExistence type="predicted"/>
<keyword evidence="8 11" id="KW-0472">Membrane</keyword>
<evidence type="ECO:0000256" key="6">
    <source>
        <dbReference type="ARBA" id="ARBA00022840"/>
    </source>
</evidence>
<keyword evidence="2" id="KW-1003">Cell membrane</keyword>
<dbReference type="InterPro" id="IPR002543">
    <property type="entry name" value="FtsK_dom"/>
</dbReference>
<evidence type="ECO:0000256" key="11">
    <source>
        <dbReference type="SAM" id="Phobius"/>
    </source>
</evidence>
<evidence type="ECO:0000256" key="1">
    <source>
        <dbReference type="ARBA" id="ARBA00004651"/>
    </source>
</evidence>
<gene>
    <name evidence="13" type="ORF">EP51_09765</name>
</gene>
<dbReference type="PROSITE" id="PS50901">
    <property type="entry name" value="FTSK"/>
    <property type="match status" value="3"/>
</dbReference>
<feature type="domain" description="FtsK" evidence="12">
    <location>
        <begin position="1116"/>
        <end position="1300"/>
    </location>
</feature>
<dbReference type="SMART" id="SM00382">
    <property type="entry name" value="AAA"/>
    <property type="match status" value="3"/>
</dbReference>
<evidence type="ECO:0000256" key="2">
    <source>
        <dbReference type="ARBA" id="ARBA00022475"/>
    </source>
</evidence>
<dbReference type="InterPro" id="IPR023837">
    <property type="entry name" value="EccCb-like_Actinobacteria"/>
</dbReference>
<organism evidence="13 14">
    <name type="scientific">Rhodococcus opacus</name>
    <name type="common">Nocardia opaca</name>
    <dbReference type="NCBI Taxonomy" id="37919"/>
    <lineage>
        <taxon>Bacteria</taxon>
        <taxon>Bacillati</taxon>
        <taxon>Actinomycetota</taxon>
        <taxon>Actinomycetes</taxon>
        <taxon>Mycobacteriales</taxon>
        <taxon>Nocardiaceae</taxon>
        <taxon>Rhodococcus</taxon>
    </lineage>
</organism>
<name>A0A076EF26_RHOOP</name>
<dbReference type="EMBL" id="CP008947">
    <property type="protein sequence ID" value="AII04875.1"/>
    <property type="molecule type" value="Genomic_DNA"/>
</dbReference>
<feature type="coiled-coil region" evidence="10">
    <location>
        <begin position="94"/>
        <end position="121"/>
    </location>
</feature>
<dbReference type="GO" id="GO:0005524">
    <property type="term" value="F:ATP binding"/>
    <property type="evidence" value="ECO:0007669"/>
    <property type="project" value="UniProtKB-UniRule"/>
</dbReference>
<evidence type="ECO:0000256" key="10">
    <source>
        <dbReference type="SAM" id="Coils"/>
    </source>
</evidence>
<evidence type="ECO:0000313" key="14">
    <source>
        <dbReference type="Proteomes" id="UP000028488"/>
    </source>
</evidence>
<evidence type="ECO:0000256" key="3">
    <source>
        <dbReference type="ARBA" id="ARBA00022692"/>
    </source>
</evidence>
<dbReference type="GO" id="GO:0005886">
    <property type="term" value="C:plasma membrane"/>
    <property type="evidence" value="ECO:0007669"/>
    <property type="project" value="UniProtKB-SubCell"/>
</dbReference>
<dbReference type="SUPFAM" id="SSF52540">
    <property type="entry name" value="P-loop containing nucleoside triphosphate hydrolases"/>
    <property type="match status" value="3"/>
</dbReference>
<feature type="binding site" evidence="9">
    <location>
        <begin position="830"/>
        <end position="837"/>
    </location>
    <ligand>
        <name>ATP</name>
        <dbReference type="ChEBI" id="CHEBI:30616"/>
    </ligand>
</feature>
<dbReference type="GO" id="GO:0003677">
    <property type="term" value="F:DNA binding"/>
    <property type="evidence" value="ECO:0007669"/>
    <property type="project" value="InterPro"/>
</dbReference>
<keyword evidence="4" id="KW-0677">Repeat</keyword>